<dbReference type="Proteomes" id="UP000764837">
    <property type="component" value="Unassembled WGS sequence"/>
</dbReference>
<name>A0ABS2LYQ3_9ACTN</name>
<reference evidence="1 2" key="1">
    <citation type="submission" date="2021-01" db="EMBL/GenBank/DDBJ databases">
        <title>Sequencing the genomes of 1000 actinobacteria strains.</title>
        <authorList>
            <person name="Klenk H.-P."/>
        </authorList>
    </citation>
    <scope>NUCLEOTIDE SEQUENCE [LARGE SCALE GENOMIC DNA]</scope>
    <source>
        <strain evidence="1 2">DSM 100204</strain>
    </source>
</reference>
<proteinExistence type="predicted"/>
<sequence>MHTGPHETFGQTLQEALASGVPVVARTAVVRPIWSTRV</sequence>
<dbReference type="SUPFAM" id="SSF53756">
    <property type="entry name" value="UDP-Glycosyltransferase/glycogen phosphorylase"/>
    <property type="match status" value="1"/>
</dbReference>
<comment type="caution">
    <text evidence="1">The sequence shown here is derived from an EMBL/GenBank/DDBJ whole genome shotgun (WGS) entry which is preliminary data.</text>
</comment>
<organism evidence="1 2">
    <name type="scientific">Micromonospora luteifusca</name>
    <dbReference type="NCBI Taxonomy" id="709860"/>
    <lineage>
        <taxon>Bacteria</taxon>
        <taxon>Bacillati</taxon>
        <taxon>Actinomycetota</taxon>
        <taxon>Actinomycetes</taxon>
        <taxon>Micromonosporales</taxon>
        <taxon>Micromonosporaceae</taxon>
        <taxon>Micromonospora</taxon>
    </lineage>
</organism>
<accession>A0ABS2LYQ3</accession>
<protein>
    <submittedName>
        <fullName evidence="1">Glycosyltransferase involved in cell wall biosynthesis</fullName>
    </submittedName>
</protein>
<evidence type="ECO:0000313" key="2">
    <source>
        <dbReference type="Proteomes" id="UP000764837"/>
    </source>
</evidence>
<dbReference type="EMBL" id="JAFBBP010000001">
    <property type="protein sequence ID" value="MBM7492769.1"/>
    <property type="molecule type" value="Genomic_DNA"/>
</dbReference>
<evidence type="ECO:0000313" key="1">
    <source>
        <dbReference type="EMBL" id="MBM7492769.1"/>
    </source>
</evidence>
<keyword evidence="2" id="KW-1185">Reference proteome</keyword>
<gene>
    <name evidence="1" type="ORF">JOD64_003991</name>
</gene>